<keyword evidence="3" id="KW-1185">Reference proteome</keyword>
<dbReference type="RefSeq" id="WP_170143843.1">
    <property type="nucleotide sequence ID" value="NZ_AP018786.1"/>
</dbReference>
<dbReference type="Gene3D" id="1.25.40.10">
    <property type="entry name" value="Tetratricopeptide repeat domain"/>
    <property type="match status" value="1"/>
</dbReference>
<name>A0A2Z6IEV7_9BURK</name>
<dbReference type="SUPFAM" id="SSF48452">
    <property type="entry name" value="TPR-like"/>
    <property type="match status" value="1"/>
</dbReference>
<evidence type="ECO:0000313" key="2">
    <source>
        <dbReference type="EMBL" id="BBF23286.1"/>
    </source>
</evidence>
<dbReference type="AlphaFoldDB" id="A0A2Z6IEV7"/>
<evidence type="ECO:0000256" key="1">
    <source>
        <dbReference type="SAM" id="MobiDB-lite"/>
    </source>
</evidence>
<dbReference type="Proteomes" id="UP000271003">
    <property type="component" value="Chromosome"/>
</dbReference>
<reference evidence="2 3" key="1">
    <citation type="journal article" date="2018" name="Int. J. Syst. Evol. Microbiol.">
        <title>Mesosutterella multiformis gen. nov., sp. nov., a member of the family Sutterellaceae and Sutterella megalosphaeroides sp. nov., isolated from human faeces.</title>
        <authorList>
            <person name="Sakamoto M."/>
            <person name="Ikeyama N."/>
            <person name="Kunihiro T."/>
            <person name="Iino T."/>
            <person name="Yuki M."/>
            <person name="Ohkuma M."/>
        </authorList>
    </citation>
    <scope>NUCLEOTIDE SEQUENCE [LARGE SCALE GENOMIC DNA]</scope>
    <source>
        <strain evidence="2 3">6FBBBH3</strain>
    </source>
</reference>
<evidence type="ECO:0000313" key="3">
    <source>
        <dbReference type="Proteomes" id="UP000271003"/>
    </source>
</evidence>
<protein>
    <submittedName>
        <fullName evidence="2">Uncharacterized protein</fullName>
    </submittedName>
</protein>
<sequence length="576" mass="64947">MAETTAPDLTARIAELYETDALDEIIRLIESTPGYEHDPELVGSLARAYGAIAEPGETERLEKALALLDTVDEKDRENHYWHYRRAYALFYLDRVIESLLHWEKALEYRPGDEDTLDFIRMSKNELVAERFFHPFRERVETIAEEFSKIETELYDTAVLGELGRETALARIRALFAPVANPKWLFELSEEKTEGQGGKPRMKLTLSPCGWFMTAFPMRECLRRLAERANARWTFALGIEPLHDPESLMRLVRDAGKRTLHGSDLRVVPQRLEDGTWRLGFFGDDLLGVTEEEAPELFEALEWFVRKSVGEAAQMRWFSSMNLYRRTPDETGVPYAEFADFVRECVPETQTFSMADLLSQETVVDRRPDREPDCDVLLDAFHLETGCAPLHNGYGAADRDNMIELERQGITAGIFMIRLSPEASDKEKATARDALEAHLREALPAESVLVTGRGSALRYEYVECFAWESGPVVAAAHDHVQSDPRIAWAAFHSFLREAGTLILKDLESAPESAEEGADEGADENADGRTDEADVKPEARTETATETQPEIQPARDDVAAAAEKEEPARESPIPIAHA</sequence>
<feature type="region of interest" description="Disordered" evidence="1">
    <location>
        <begin position="507"/>
        <end position="576"/>
    </location>
</feature>
<dbReference type="InterPro" id="IPR011990">
    <property type="entry name" value="TPR-like_helical_dom_sf"/>
</dbReference>
<dbReference type="EMBL" id="AP018786">
    <property type="protein sequence ID" value="BBF23286.1"/>
    <property type="molecule type" value="Genomic_DNA"/>
</dbReference>
<feature type="compositionally biased region" description="Acidic residues" evidence="1">
    <location>
        <begin position="511"/>
        <end position="523"/>
    </location>
</feature>
<dbReference type="KEGG" id="sutt:SUTMEG_11770"/>
<feature type="compositionally biased region" description="Basic and acidic residues" evidence="1">
    <location>
        <begin position="524"/>
        <end position="541"/>
    </location>
</feature>
<proteinExistence type="predicted"/>
<organism evidence="2 3">
    <name type="scientific">Sutterella megalosphaeroides</name>
    <dbReference type="NCBI Taxonomy" id="2494234"/>
    <lineage>
        <taxon>Bacteria</taxon>
        <taxon>Pseudomonadati</taxon>
        <taxon>Pseudomonadota</taxon>
        <taxon>Betaproteobacteria</taxon>
        <taxon>Burkholderiales</taxon>
        <taxon>Sutterellaceae</taxon>
        <taxon>Sutterella</taxon>
    </lineage>
</organism>
<gene>
    <name evidence="2" type="ORF">SUTMEG_11770</name>
</gene>
<accession>A0A2Z6IEV7</accession>
<feature type="compositionally biased region" description="Basic and acidic residues" evidence="1">
    <location>
        <begin position="551"/>
        <end position="567"/>
    </location>
</feature>